<dbReference type="PROSITE" id="PS50937">
    <property type="entry name" value="HTH_MERR_2"/>
    <property type="match status" value="1"/>
</dbReference>
<reference evidence="3 4" key="1">
    <citation type="submission" date="2024-06" db="EMBL/GenBank/DDBJ databases">
        <authorList>
            <person name="Li Z."/>
            <person name="Jiang Y."/>
        </authorList>
    </citation>
    <scope>NUCLEOTIDE SEQUENCE [LARGE SCALE GENOMIC DNA]</scope>
    <source>
        <strain evidence="3 4">HSW-8</strain>
    </source>
</reference>
<keyword evidence="1" id="KW-0238">DNA-binding</keyword>
<feature type="domain" description="HTH merR-type" evidence="2">
    <location>
        <begin position="1"/>
        <end position="69"/>
    </location>
</feature>
<name>A0ABV2AF92_9GAMM</name>
<dbReference type="Gene3D" id="1.10.1660.10">
    <property type="match status" value="1"/>
</dbReference>
<dbReference type="InterPro" id="IPR047057">
    <property type="entry name" value="MerR_fam"/>
</dbReference>
<dbReference type="CDD" id="cd04784">
    <property type="entry name" value="HTH_CadR-PbrR"/>
    <property type="match status" value="1"/>
</dbReference>
<dbReference type="EMBL" id="JBEPIJ010000029">
    <property type="protein sequence ID" value="MES0875349.1"/>
    <property type="molecule type" value="Genomic_DNA"/>
</dbReference>
<comment type="caution">
    <text evidence="3">The sequence shown here is derived from an EMBL/GenBank/DDBJ whole genome shotgun (WGS) entry which is preliminary data.</text>
</comment>
<organism evidence="3 4">
    <name type="scientific">Sinimarinibacterium thermocellulolyticum</name>
    <dbReference type="NCBI Taxonomy" id="3170016"/>
    <lineage>
        <taxon>Bacteria</taxon>
        <taxon>Pseudomonadati</taxon>
        <taxon>Pseudomonadota</taxon>
        <taxon>Gammaproteobacteria</taxon>
        <taxon>Nevskiales</taxon>
        <taxon>Nevskiaceae</taxon>
        <taxon>Sinimarinibacterium</taxon>
    </lineage>
</organism>
<gene>
    <name evidence="3" type="primary">cadR</name>
    <name evidence="3" type="ORF">ABSH63_15225</name>
</gene>
<dbReference type="PANTHER" id="PTHR30204:SF92">
    <property type="entry name" value="HTH-TYPE TRANSCRIPTIONAL REGULATOR ZNTR"/>
    <property type="match status" value="1"/>
</dbReference>
<evidence type="ECO:0000259" key="2">
    <source>
        <dbReference type="PROSITE" id="PS50937"/>
    </source>
</evidence>
<dbReference type="PRINTS" id="PR00040">
    <property type="entry name" value="HTHMERR"/>
</dbReference>
<dbReference type="PANTHER" id="PTHR30204">
    <property type="entry name" value="REDOX-CYCLING DRUG-SENSING TRANSCRIPTIONAL ACTIVATOR SOXR"/>
    <property type="match status" value="1"/>
</dbReference>
<evidence type="ECO:0000313" key="4">
    <source>
        <dbReference type="Proteomes" id="UP001465331"/>
    </source>
</evidence>
<dbReference type="InterPro" id="IPR000551">
    <property type="entry name" value="MerR-type_HTH_dom"/>
</dbReference>
<proteinExistence type="predicted"/>
<dbReference type="NCBIfam" id="TIGR02047">
    <property type="entry name" value="CadR-PbrR"/>
    <property type="match status" value="1"/>
</dbReference>
<accession>A0ABV2AF92</accession>
<dbReference type="Proteomes" id="UP001465331">
    <property type="component" value="Unassembled WGS sequence"/>
</dbReference>
<evidence type="ECO:0000256" key="1">
    <source>
        <dbReference type="ARBA" id="ARBA00023125"/>
    </source>
</evidence>
<evidence type="ECO:0000313" key="3">
    <source>
        <dbReference type="EMBL" id="MES0875349.1"/>
    </source>
</evidence>
<sequence>MQIGQLGRALGVPVETIRYYEREGLLPRAERSTSNYRVYGEAHADRLRFIVNCRALDMTLDEVRSLLDYHDAPSKDCTRVNELLDEHIAQVATRIAELHRLEGQLQRLRKACRRGKASGHCGILRSLRQRPAAPK</sequence>
<dbReference type="InterPro" id="IPR011791">
    <property type="entry name" value="CadR-PbrR"/>
</dbReference>
<dbReference type="SUPFAM" id="SSF46955">
    <property type="entry name" value="Putative DNA-binding domain"/>
    <property type="match status" value="1"/>
</dbReference>
<keyword evidence="4" id="KW-1185">Reference proteome</keyword>
<dbReference type="InterPro" id="IPR009061">
    <property type="entry name" value="DNA-bd_dom_put_sf"/>
</dbReference>
<dbReference type="RefSeq" id="WP_352890893.1">
    <property type="nucleotide sequence ID" value="NZ_JBEPIJ010000029.1"/>
</dbReference>
<dbReference type="SMART" id="SM00422">
    <property type="entry name" value="HTH_MERR"/>
    <property type="match status" value="1"/>
</dbReference>
<dbReference type="Pfam" id="PF13411">
    <property type="entry name" value="MerR_1"/>
    <property type="match status" value="1"/>
</dbReference>
<protein>
    <submittedName>
        <fullName evidence="3">Cd(II)/Pb(II)-responsive transcriptional regulator</fullName>
    </submittedName>
</protein>